<dbReference type="AlphaFoldDB" id="A0A4Y8PZ17"/>
<evidence type="ECO:0000313" key="1">
    <source>
        <dbReference type="EMBL" id="TFE86595.1"/>
    </source>
</evidence>
<dbReference type="OrthoDB" id="9847641at2"/>
<gene>
    <name evidence="1" type="ORF">B5M42_14645</name>
</gene>
<keyword evidence="2" id="KW-1185">Reference proteome</keyword>
<dbReference type="RefSeq" id="WP_134754084.1">
    <property type="nucleotide sequence ID" value="NZ_MYFO02000009.1"/>
</dbReference>
<evidence type="ECO:0008006" key="3">
    <source>
        <dbReference type="Google" id="ProtNLM"/>
    </source>
</evidence>
<evidence type="ECO:0000313" key="2">
    <source>
        <dbReference type="Proteomes" id="UP000298246"/>
    </source>
</evidence>
<dbReference type="Proteomes" id="UP000298246">
    <property type="component" value="Unassembled WGS sequence"/>
</dbReference>
<accession>A0A4Y8PZ17</accession>
<reference evidence="1 2" key="1">
    <citation type="submission" date="2017-03" db="EMBL/GenBank/DDBJ databases">
        <title>Isolation of Levoglucosan Utilizing Bacteria.</title>
        <authorList>
            <person name="Arya A.S."/>
        </authorList>
    </citation>
    <scope>NUCLEOTIDE SEQUENCE [LARGE SCALE GENOMIC DNA]</scope>
    <source>
        <strain evidence="1 2">MEC069</strain>
    </source>
</reference>
<organism evidence="1 2">
    <name type="scientific">Paenibacillus athensensis</name>
    <dbReference type="NCBI Taxonomy" id="1967502"/>
    <lineage>
        <taxon>Bacteria</taxon>
        <taxon>Bacillati</taxon>
        <taxon>Bacillota</taxon>
        <taxon>Bacilli</taxon>
        <taxon>Bacillales</taxon>
        <taxon>Paenibacillaceae</taxon>
        <taxon>Paenibacillus</taxon>
    </lineage>
</organism>
<name>A0A4Y8PZ17_9BACL</name>
<sequence>MNLEERVTAIVRQAVQEYLRRLERPQARRESKRVLVLHTDGQNAGSVDGFIRGLGGVCQATLAYCGVPPAADAAAFGACPAVSLAGGDRAAWSAAAADADIVVAPTLRLGQLAKLAGLQDDDPVSGTLIEALLRGKDVVAASSFVLPPGAQKLAVPAVVRDAVEGHFRQIASYGVHIAPFAKLAQRVRALCSAERSLARPLVHARHVRDWADEGETRVTLPPRSMVTPLARDEAKLLGIEWTRDATPNGKEDKL</sequence>
<proteinExistence type="predicted"/>
<dbReference type="EMBL" id="MYFO01000018">
    <property type="protein sequence ID" value="TFE86595.1"/>
    <property type="molecule type" value="Genomic_DNA"/>
</dbReference>
<protein>
    <recommendedName>
        <fullName evidence="3">Flavoprotein domain-containing protein</fullName>
    </recommendedName>
</protein>
<comment type="caution">
    <text evidence="1">The sequence shown here is derived from an EMBL/GenBank/DDBJ whole genome shotgun (WGS) entry which is preliminary data.</text>
</comment>